<comment type="caution">
    <text evidence="1">The sequence shown here is derived from an EMBL/GenBank/DDBJ whole genome shotgun (WGS) entry which is preliminary data.</text>
</comment>
<evidence type="ECO:0000313" key="2">
    <source>
        <dbReference type="Proteomes" id="UP000234345"/>
    </source>
</evidence>
<gene>
    <name evidence="1" type="ORF">XFF6991_150553</name>
</gene>
<reference evidence="1 2" key="1">
    <citation type="submission" date="2017-10" db="EMBL/GenBank/DDBJ databases">
        <authorList>
            <person name="Regsiter A."/>
            <person name="William W."/>
        </authorList>
    </citation>
    <scope>NUCLEOTIDE SEQUENCE [LARGE SCALE GENOMIC DNA]</scope>
    <source>
        <strain evidence="1 2">CFBP6991</strain>
    </source>
</reference>
<dbReference type="AlphaFoldDB" id="A0A7Z7IYM9"/>
<dbReference type="EMBL" id="OCZC01000043">
    <property type="protein sequence ID" value="SOO22789.1"/>
    <property type="molecule type" value="Genomic_DNA"/>
</dbReference>
<name>A0A7Z7IYM9_XANCH</name>
<sequence>MMMPVERFGLRGSRILMRSSGVADMGFYSCFRRRAYKTATAQQIDLEESPLSQGARQRRGVWELVKQGPRFATRTVEAKRECA</sequence>
<organism evidence="1 2">
    <name type="scientific">Xanthomonas campestris pv. phaseoli</name>
    <dbReference type="NCBI Taxonomy" id="317013"/>
    <lineage>
        <taxon>Bacteria</taxon>
        <taxon>Pseudomonadati</taxon>
        <taxon>Pseudomonadota</taxon>
        <taxon>Gammaproteobacteria</taxon>
        <taxon>Lysobacterales</taxon>
        <taxon>Lysobacteraceae</taxon>
        <taxon>Xanthomonas</taxon>
    </lineage>
</organism>
<proteinExistence type="predicted"/>
<accession>A0A7Z7IYM9</accession>
<dbReference type="Proteomes" id="UP000234345">
    <property type="component" value="Unassembled WGS sequence"/>
</dbReference>
<evidence type="ECO:0000313" key="1">
    <source>
        <dbReference type="EMBL" id="SOO22789.1"/>
    </source>
</evidence>
<protein>
    <submittedName>
        <fullName evidence="1">Uncharacterized protein</fullName>
    </submittedName>
</protein>